<feature type="compositionally biased region" description="Basic residues" evidence="1">
    <location>
        <begin position="36"/>
        <end position="51"/>
    </location>
</feature>
<sequence>MRVMILGGDGFCGWPTALHLSAPGNPLPDPDPHDGRAHRRVERGLRPHHRLRQSDRRQGVRPPGRPDRGLGAGQRRPLRRTARRPLFDEVGAAQDLHRRQQSERHQPSAGRHRRERAGRAPGAPGDDGGLWLHHGGPAHPRGLSEGHRRHRPRPHRAGNPVPAEPRQHLPHDQDAGRPAVPVLRQERFPADHRPASGHRLGRPDRGNAQDVALAAVAHGADVGAQAHADAGADRGQDDAVRALIVHAQAGDQIGRAFNARIAAIEHVGVIQAVDQGEDPAGVAAPVPADGGALPVDFLRGRQVLHMQSPAAVAQAGDDGASAFLARDIGGRAVALFGEDALDGAAHGLGRDAQLARASRDQFVEGIGLRVVVRCDRIVGVGGRTAGAGAQTGGQGARCGETEAGADQLTAVHGRGSRLRTVRPTSRAWPTVRAFCGSLGALRLTEDCLAAEVPAARVSGRRFFLSSGAQGSARLGRCGLDPGHQGLDLGLGQGGGAGLDLNFDGDRLLVLGHALAAIDVEDAHVDNQRLVGARHRAGQVAHGLGLVHQKGEVAGQGHQVRQVRRAARLAGFAARFRYGIEHDLERQHGAVRVQRLQHARVQGAELDDDVLGPQLQPGRTAGVPPVTIRALRQLQGGDGGADAFQQRQQVALQREQGIFPRPAPVAVCVRRDQTGDDGALAGRLVVQIDGADLEQGDVGVAARGVARRRLDQVRQHRRAHAVQIRRDGVLQHQPLVPAAEQGRDRLLGEGPGDGLGIAQGGQGTTGRAHARLTRAQHPAGGRGDGRQRRVGQGGVALDTGDLLDQIGGALDVTAPRRRRHRPGRAAHDGEAQGEQDLEDPVLAEVHA</sequence>
<feature type="compositionally biased region" description="Basic and acidic residues" evidence="1">
    <location>
        <begin position="165"/>
        <end position="175"/>
    </location>
</feature>
<feature type="compositionally biased region" description="Basic and acidic residues" evidence="1">
    <location>
        <begin position="95"/>
        <end position="106"/>
    </location>
</feature>
<organism evidence="2 3">
    <name type="scientific">Parastrongyloides trichosuri</name>
    <name type="common">Possum-specific nematode worm</name>
    <dbReference type="NCBI Taxonomy" id="131310"/>
    <lineage>
        <taxon>Eukaryota</taxon>
        <taxon>Metazoa</taxon>
        <taxon>Ecdysozoa</taxon>
        <taxon>Nematoda</taxon>
        <taxon>Chromadorea</taxon>
        <taxon>Rhabditida</taxon>
        <taxon>Tylenchina</taxon>
        <taxon>Panagrolaimomorpha</taxon>
        <taxon>Strongyloidoidea</taxon>
        <taxon>Strongyloididae</taxon>
        <taxon>Parastrongyloides</taxon>
    </lineage>
</organism>
<protein>
    <submittedName>
        <fullName evidence="3">NAD-dependent epimerase/dehydratase family protein</fullName>
    </submittedName>
</protein>
<feature type="compositionally biased region" description="Acidic residues" evidence="1">
    <location>
        <begin position="830"/>
        <end position="840"/>
    </location>
</feature>
<dbReference type="Gene3D" id="3.40.50.720">
    <property type="entry name" value="NAD(P)-binding Rossmann-like Domain"/>
    <property type="match status" value="1"/>
</dbReference>
<reference evidence="3" key="1">
    <citation type="submission" date="2017-02" db="UniProtKB">
        <authorList>
            <consortium name="WormBaseParasite"/>
        </authorList>
    </citation>
    <scope>IDENTIFICATION</scope>
</reference>
<feature type="region of interest" description="Disordered" evidence="1">
    <location>
        <begin position="23"/>
        <end position="176"/>
    </location>
</feature>
<name>A0A0N4Z854_PARTI</name>
<dbReference type="Proteomes" id="UP000038045">
    <property type="component" value="Unplaced"/>
</dbReference>
<dbReference type="AlphaFoldDB" id="A0A0N4Z854"/>
<evidence type="ECO:0000313" key="2">
    <source>
        <dbReference type="Proteomes" id="UP000038045"/>
    </source>
</evidence>
<feature type="compositionally biased region" description="Low complexity" evidence="1">
    <location>
        <begin position="119"/>
        <end position="137"/>
    </location>
</feature>
<accession>A0A0N4Z854</accession>
<feature type="region of interest" description="Disordered" evidence="1">
    <location>
        <begin position="743"/>
        <end position="846"/>
    </location>
</feature>
<keyword evidence="2" id="KW-1185">Reference proteome</keyword>
<feature type="compositionally biased region" description="Gly residues" evidence="1">
    <location>
        <begin position="748"/>
        <end position="763"/>
    </location>
</feature>
<evidence type="ECO:0000313" key="3">
    <source>
        <dbReference type="WBParaSite" id="PTRK_0000339400.1"/>
    </source>
</evidence>
<evidence type="ECO:0000256" key="1">
    <source>
        <dbReference type="SAM" id="MobiDB-lite"/>
    </source>
</evidence>
<proteinExistence type="predicted"/>
<feature type="compositionally biased region" description="Basic residues" evidence="1">
    <location>
        <begin position="814"/>
        <end position="823"/>
    </location>
</feature>
<feature type="compositionally biased region" description="Basic residues" evidence="1">
    <location>
        <begin position="147"/>
        <end position="156"/>
    </location>
</feature>
<dbReference type="WBParaSite" id="PTRK_0000339400.1">
    <property type="protein sequence ID" value="PTRK_0000339400.1"/>
    <property type="gene ID" value="PTRK_0000339400"/>
</dbReference>
<feature type="compositionally biased region" description="Basic and acidic residues" evidence="1">
    <location>
        <begin position="52"/>
        <end position="68"/>
    </location>
</feature>